<dbReference type="CDD" id="cd03457">
    <property type="entry name" value="intradiol_dioxygenase_like"/>
    <property type="match status" value="1"/>
</dbReference>
<organism evidence="2 3">
    <name type="scientific">Streptomyces caeni</name>
    <dbReference type="NCBI Taxonomy" id="2307231"/>
    <lineage>
        <taxon>Bacteria</taxon>
        <taxon>Bacillati</taxon>
        <taxon>Actinomycetota</taxon>
        <taxon>Actinomycetes</taxon>
        <taxon>Kitasatosporales</taxon>
        <taxon>Streptomycetaceae</taxon>
        <taxon>Streptomyces</taxon>
    </lineage>
</organism>
<sequence>MTDSDITRRRVLALGGAAAGAVLGLGVGSCSFPGRGTHGPDAGEAPDAARGAELCVLNPSVSEGPYYLEGALFRKDITEGKRGVPLTVRLTVRDQPHACALLADAAVEIWHCDAWGYYSGYTSLPPGGKAPFADSDTGGADPRTFLRGYQTTGADGVAEFTTVFPGWHGSHAPGIHVKVRTGGGRSGRTYEGGRLNWTGRLYVADRYADAVYATDPYTGHTGKRTLLAEDGEYHGGGARDGLMDVTGDIARGLVATLTVGIDPTRESIGAGTGTGGEAPPPPSGAAPSKRLPESPSPGPPPGATTPYAQPPDSAASASRTAVP</sequence>
<dbReference type="InterPro" id="IPR006311">
    <property type="entry name" value="TAT_signal"/>
</dbReference>
<gene>
    <name evidence="2" type="ORF">ACFSL4_23265</name>
</gene>
<comment type="caution">
    <text evidence="2">The sequence shown here is derived from an EMBL/GenBank/DDBJ whole genome shotgun (WGS) entry which is preliminary data.</text>
</comment>
<dbReference type="EMBL" id="JBHUDX010000067">
    <property type="protein sequence ID" value="MFD1661043.1"/>
    <property type="molecule type" value="Genomic_DNA"/>
</dbReference>
<name>A0ABW4IX07_9ACTN</name>
<reference evidence="3" key="1">
    <citation type="journal article" date="2019" name="Int. J. Syst. Evol. Microbiol.">
        <title>The Global Catalogue of Microorganisms (GCM) 10K type strain sequencing project: providing services to taxonomists for standard genome sequencing and annotation.</title>
        <authorList>
            <consortium name="The Broad Institute Genomics Platform"/>
            <consortium name="The Broad Institute Genome Sequencing Center for Infectious Disease"/>
            <person name="Wu L."/>
            <person name="Ma J."/>
        </authorList>
    </citation>
    <scope>NUCLEOTIDE SEQUENCE [LARGE SCALE GENOMIC DNA]</scope>
    <source>
        <strain evidence="3">CGMCC 1.12470</strain>
    </source>
</reference>
<evidence type="ECO:0000313" key="2">
    <source>
        <dbReference type="EMBL" id="MFD1661043.1"/>
    </source>
</evidence>
<keyword evidence="3" id="KW-1185">Reference proteome</keyword>
<feature type="region of interest" description="Disordered" evidence="1">
    <location>
        <begin position="264"/>
        <end position="323"/>
    </location>
</feature>
<dbReference type="GO" id="GO:0051213">
    <property type="term" value="F:dioxygenase activity"/>
    <property type="evidence" value="ECO:0007669"/>
    <property type="project" value="UniProtKB-KW"/>
</dbReference>
<keyword evidence="2" id="KW-0560">Oxidoreductase</keyword>
<dbReference type="PANTHER" id="PTHR34315">
    <property type="match status" value="1"/>
</dbReference>
<dbReference type="PROSITE" id="PS51318">
    <property type="entry name" value="TAT"/>
    <property type="match status" value="1"/>
</dbReference>
<dbReference type="InterPro" id="IPR015889">
    <property type="entry name" value="Intradiol_dOase_core"/>
</dbReference>
<protein>
    <submittedName>
        <fullName evidence="2">Intradiol ring-cleavage dioxygenase</fullName>
    </submittedName>
</protein>
<dbReference type="RefSeq" id="WP_381086199.1">
    <property type="nucleotide sequence ID" value="NZ_JBHUDX010000067.1"/>
</dbReference>
<feature type="compositionally biased region" description="Pro residues" evidence="1">
    <location>
        <begin position="294"/>
        <end position="303"/>
    </location>
</feature>
<evidence type="ECO:0000313" key="3">
    <source>
        <dbReference type="Proteomes" id="UP001597261"/>
    </source>
</evidence>
<evidence type="ECO:0000256" key="1">
    <source>
        <dbReference type="SAM" id="MobiDB-lite"/>
    </source>
</evidence>
<dbReference type="Gene3D" id="2.60.130.10">
    <property type="entry name" value="Aromatic compound dioxygenase"/>
    <property type="match status" value="1"/>
</dbReference>
<dbReference type="SUPFAM" id="SSF49482">
    <property type="entry name" value="Aromatic compound dioxygenase"/>
    <property type="match status" value="1"/>
</dbReference>
<dbReference type="Proteomes" id="UP001597261">
    <property type="component" value="Unassembled WGS sequence"/>
</dbReference>
<proteinExistence type="predicted"/>
<keyword evidence="2" id="KW-0223">Dioxygenase</keyword>
<accession>A0ABW4IX07</accession>
<dbReference type="PANTHER" id="PTHR34315:SF1">
    <property type="entry name" value="INTRADIOL RING-CLEAVAGE DIOXYGENASES DOMAIN-CONTAINING PROTEIN-RELATED"/>
    <property type="match status" value="1"/>
</dbReference>